<evidence type="ECO:0000313" key="1">
    <source>
        <dbReference type="EMBL" id="EXJ66416.1"/>
    </source>
</evidence>
<dbReference type="eggNOG" id="KOG3947">
    <property type="taxonomic scope" value="Eukaryota"/>
</dbReference>
<dbReference type="Proteomes" id="UP000019471">
    <property type="component" value="Unassembled WGS sequence"/>
</dbReference>
<dbReference type="InterPro" id="IPR029052">
    <property type="entry name" value="Metallo-depent_PP-like"/>
</dbReference>
<sequence>MDTATVKTRLPILSDTHGTDFNPAEKPLPRADIDAPLKLAISANHDFTLGDVAFRNKVAEATPPLDLKLVEKEYGAIEGARRLWEDAKDIGIILLDEGTHHFTLQNGAHLTVYASPYTPSLGACGFQYHPDRGHNFAIQEGVDVVITHGPPKGIMDYTHGRERAGCADLFAALFAAVAQARPRVHCFGHIHEGWGAWLVTWRVYARRPTDSFHRDRK</sequence>
<accession>W9WP47</accession>
<dbReference type="RefSeq" id="XP_007749334.1">
    <property type="nucleotide sequence ID" value="XM_007751144.1"/>
</dbReference>
<dbReference type="PANTHER" id="PTHR12905:SF0">
    <property type="entry name" value="CALCINEURIN-LIKE PHOSPHOESTERASE DOMAIN-CONTAINING PROTEIN"/>
    <property type="match status" value="1"/>
</dbReference>
<dbReference type="SUPFAM" id="SSF56300">
    <property type="entry name" value="Metallo-dependent phosphatases"/>
    <property type="match status" value="1"/>
</dbReference>
<comment type="caution">
    <text evidence="1">The sequence shown here is derived from an EMBL/GenBank/DDBJ whole genome shotgun (WGS) entry which is preliminary data.</text>
</comment>
<keyword evidence="2" id="KW-1185">Reference proteome</keyword>
<protein>
    <recommendedName>
        <fullName evidence="3">Calcineurin-like phosphoesterase domain-containing protein</fullName>
    </recommendedName>
</protein>
<dbReference type="AlphaFoldDB" id="W9WP47"/>
<dbReference type="PANTHER" id="PTHR12905">
    <property type="entry name" value="METALLOPHOSPHOESTERASE"/>
    <property type="match status" value="1"/>
</dbReference>
<name>W9WP47_9EURO</name>
<evidence type="ECO:0008006" key="3">
    <source>
        <dbReference type="Google" id="ProtNLM"/>
    </source>
</evidence>
<reference evidence="1 2" key="1">
    <citation type="submission" date="2013-03" db="EMBL/GenBank/DDBJ databases">
        <title>The Genome Sequence of Cladophialophora psammophila CBS 110553.</title>
        <authorList>
            <consortium name="The Broad Institute Genomics Platform"/>
            <person name="Cuomo C."/>
            <person name="de Hoog S."/>
            <person name="Gorbushina A."/>
            <person name="Walker B."/>
            <person name="Young S.K."/>
            <person name="Zeng Q."/>
            <person name="Gargeya S."/>
            <person name="Fitzgerald M."/>
            <person name="Haas B."/>
            <person name="Abouelleil A."/>
            <person name="Allen A.W."/>
            <person name="Alvarado L."/>
            <person name="Arachchi H.M."/>
            <person name="Berlin A.M."/>
            <person name="Chapman S.B."/>
            <person name="Gainer-Dewar J."/>
            <person name="Goldberg J."/>
            <person name="Griggs A."/>
            <person name="Gujja S."/>
            <person name="Hansen M."/>
            <person name="Howarth C."/>
            <person name="Imamovic A."/>
            <person name="Ireland A."/>
            <person name="Larimer J."/>
            <person name="McCowan C."/>
            <person name="Murphy C."/>
            <person name="Pearson M."/>
            <person name="Poon T.W."/>
            <person name="Priest M."/>
            <person name="Roberts A."/>
            <person name="Saif S."/>
            <person name="Shea T."/>
            <person name="Sisk P."/>
            <person name="Sykes S."/>
            <person name="Wortman J."/>
            <person name="Nusbaum C."/>
            <person name="Birren B."/>
        </authorList>
    </citation>
    <scope>NUCLEOTIDE SEQUENCE [LARGE SCALE GENOMIC DNA]</scope>
    <source>
        <strain evidence="1 2">CBS 110553</strain>
    </source>
</reference>
<dbReference type="HOGENOM" id="CLU_041441_4_1_1"/>
<organism evidence="1 2">
    <name type="scientific">Cladophialophora psammophila CBS 110553</name>
    <dbReference type="NCBI Taxonomy" id="1182543"/>
    <lineage>
        <taxon>Eukaryota</taxon>
        <taxon>Fungi</taxon>
        <taxon>Dikarya</taxon>
        <taxon>Ascomycota</taxon>
        <taxon>Pezizomycotina</taxon>
        <taxon>Eurotiomycetes</taxon>
        <taxon>Chaetothyriomycetidae</taxon>
        <taxon>Chaetothyriales</taxon>
        <taxon>Herpotrichiellaceae</taxon>
        <taxon>Cladophialophora</taxon>
    </lineage>
</organism>
<dbReference type="GeneID" id="19195261"/>
<dbReference type="Gene3D" id="3.60.21.10">
    <property type="match status" value="1"/>
</dbReference>
<evidence type="ECO:0000313" key="2">
    <source>
        <dbReference type="Proteomes" id="UP000019471"/>
    </source>
</evidence>
<dbReference type="InterPro" id="IPR051693">
    <property type="entry name" value="UPF0046_metallophosphoest"/>
</dbReference>
<gene>
    <name evidence="1" type="ORF">A1O5_10568</name>
</gene>
<proteinExistence type="predicted"/>
<dbReference type="OrthoDB" id="630188at2759"/>
<dbReference type="EMBL" id="AMGX01000020">
    <property type="protein sequence ID" value="EXJ66416.1"/>
    <property type="molecule type" value="Genomic_DNA"/>
</dbReference>